<feature type="domain" description="Type II secretion system protein GspF" evidence="7">
    <location>
        <begin position="128"/>
        <end position="254"/>
    </location>
</feature>
<evidence type="ECO:0000313" key="9">
    <source>
        <dbReference type="Proteomes" id="UP000216311"/>
    </source>
</evidence>
<keyword evidence="5 6" id="KW-0472">Membrane</keyword>
<dbReference type="Proteomes" id="UP000216311">
    <property type="component" value="Unassembled WGS sequence"/>
</dbReference>
<dbReference type="OrthoDB" id="3828740at2"/>
<gene>
    <name evidence="8" type="ORF">CGZ93_18000</name>
</gene>
<organism evidence="8 9">
    <name type="scientific">Enemella dayhoffiae</name>
    <dbReference type="NCBI Taxonomy" id="2016507"/>
    <lineage>
        <taxon>Bacteria</taxon>
        <taxon>Bacillati</taxon>
        <taxon>Actinomycetota</taxon>
        <taxon>Actinomycetes</taxon>
        <taxon>Propionibacteriales</taxon>
        <taxon>Propionibacteriaceae</taxon>
        <taxon>Enemella</taxon>
    </lineage>
</organism>
<dbReference type="AlphaFoldDB" id="A0A255GU16"/>
<sequence length="305" mass="32842">MCRRVAGVSVSTAIAAVVGALVLGGLVLVVRGALPRPVPPGTGAEHRSERITVAERWARISRRPPGVRGRRRDRALLIALVFGLVGYLATGWLLLIPAAPLLTVGIPYLLGTPPNREVELLGALDRWVRGLAATLPVGHSIADAIRRSVRTAPDPLADELRQVVVRMDQRWTTRDALAEMADRLGSPDADTVLAALALAAHRGGTGATLTLTELSNSICDRLKALRDIESERAKPRVVVRQVTVISVVVLTIALLAGGEFFAPYRTWFGQLLLSALVAGYVAALVAMRRMTAPPRRARILQRDRS</sequence>
<reference evidence="8 9" key="1">
    <citation type="submission" date="2017-07" db="EMBL/GenBank/DDBJ databases">
        <title>Draft whole genome sequences of clinical Proprionibacteriaceae strains.</title>
        <authorList>
            <person name="Bernier A.-M."/>
            <person name="Bernard K."/>
            <person name="Domingo M.-C."/>
        </authorList>
    </citation>
    <scope>NUCLEOTIDE SEQUENCE [LARGE SCALE GENOMIC DNA]</scope>
    <source>
        <strain evidence="8 9">NML 130396</strain>
    </source>
</reference>
<comment type="subcellular location">
    <subcellularLocation>
        <location evidence="1">Cell membrane</location>
        <topology evidence="1">Multi-pass membrane protein</topology>
    </subcellularLocation>
</comment>
<evidence type="ECO:0000256" key="2">
    <source>
        <dbReference type="ARBA" id="ARBA00022475"/>
    </source>
</evidence>
<evidence type="ECO:0000256" key="4">
    <source>
        <dbReference type="ARBA" id="ARBA00022989"/>
    </source>
</evidence>
<evidence type="ECO:0000256" key="3">
    <source>
        <dbReference type="ARBA" id="ARBA00022692"/>
    </source>
</evidence>
<evidence type="ECO:0000256" key="1">
    <source>
        <dbReference type="ARBA" id="ARBA00004651"/>
    </source>
</evidence>
<dbReference type="EMBL" id="NMVQ01000047">
    <property type="protein sequence ID" value="OYO16654.1"/>
    <property type="molecule type" value="Genomic_DNA"/>
</dbReference>
<evidence type="ECO:0000256" key="6">
    <source>
        <dbReference type="SAM" id="Phobius"/>
    </source>
</evidence>
<keyword evidence="9" id="KW-1185">Reference proteome</keyword>
<protein>
    <recommendedName>
        <fullName evidence="7">Type II secretion system protein GspF domain-containing protein</fullName>
    </recommendedName>
</protein>
<dbReference type="InterPro" id="IPR018076">
    <property type="entry name" value="T2SS_GspF_dom"/>
</dbReference>
<evidence type="ECO:0000259" key="7">
    <source>
        <dbReference type="Pfam" id="PF00482"/>
    </source>
</evidence>
<accession>A0A255GU16</accession>
<dbReference type="GO" id="GO:0005886">
    <property type="term" value="C:plasma membrane"/>
    <property type="evidence" value="ECO:0007669"/>
    <property type="project" value="UniProtKB-SubCell"/>
</dbReference>
<feature type="transmembrane region" description="Helical" evidence="6">
    <location>
        <begin position="267"/>
        <end position="287"/>
    </location>
</feature>
<feature type="transmembrane region" description="Helical" evidence="6">
    <location>
        <begin position="75"/>
        <end position="96"/>
    </location>
</feature>
<dbReference type="PANTHER" id="PTHR35007:SF3">
    <property type="entry name" value="POSSIBLE CONSERVED ALANINE RICH MEMBRANE PROTEIN"/>
    <property type="match status" value="1"/>
</dbReference>
<name>A0A255GU16_9ACTN</name>
<proteinExistence type="predicted"/>
<keyword evidence="4 6" id="KW-1133">Transmembrane helix</keyword>
<feature type="transmembrane region" description="Helical" evidence="6">
    <location>
        <begin position="12"/>
        <end position="34"/>
    </location>
</feature>
<evidence type="ECO:0000313" key="8">
    <source>
        <dbReference type="EMBL" id="OYO16654.1"/>
    </source>
</evidence>
<feature type="transmembrane region" description="Helical" evidence="6">
    <location>
        <begin position="242"/>
        <end position="261"/>
    </location>
</feature>
<dbReference type="PANTHER" id="PTHR35007">
    <property type="entry name" value="INTEGRAL MEMBRANE PROTEIN-RELATED"/>
    <property type="match status" value="1"/>
</dbReference>
<comment type="caution">
    <text evidence="8">The sequence shown here is derived from an EMBL/GenBank/DDBJ whole genome shotgun (WGS) entry which is preliminary data.</text>
</comment>
<keyword evidence="3 6" id="KW-0812">Transmembrane</keyword>
<keyword evidence="2" id="KW-1003">Cell membrane</keyword>
<dbReference type="Pfam" id="PF00482">
    <property type="entry name" value="T2SSF"/>
    <property type="match status" value="1"/>
</dbReference>
<evidence type="ECO:0000256" key="5">
    <source>
        <dbReference type="ARBA" id="ARBA00023136"/>
    </source>
</evidence>